<dbReference type="GO" id="GO:0002189">
    <property type="term" value="C:ribose phosphate diphosphokinase complex"/>
    <property type="evidence" value="ECO:0007669"/>
    <property type="project" value="TreeGrafter"/>
</dbReference>
<comment type="pathway">
    <text evidence="1 12">Metabolic intermediate biosynthesis; 5-phospho-alpha-D-ribose 1-diphosphate biosynthesis; 5-phospho-alpha-D-ribose 1-diphosphate from D-ribose 5-phosphate (route I): step 1/1.</text>
</comment>
<dbReference type="PROSITE" id="PS00114">
    <property type="entry name" value="PRPP_SYNTHASE"/>
    <property type="match status" value="1"/>
</dbReference>
<feature type="binding site" evidence="12">
    <location>
        <position position="219"/>
    </location>
    <ligand>
        <name>D-ribose 5-phosphate</name>
        <dbReference type="ChEBI" id="CHEBI:78346"/>
    </ligand>
</feature>
<feature type="active site" evidence="12">
    <location>
        <position position="192"/>
    </location>
</feature>
<dbReference type="GO" id="GO:0000287">
    <property type="term" value="F:magnesium ion binding"/>
    <property type="evidence" value="ECO:0007669"/>
    <property type="project" value="UniProtKB-UniRule"/>
</dbReference>
<reference evidence="14 15" key="1">
    <citation type="submission" date="2019-08" db="EMBL/GenBank/DDBJ databases">
        <title>Deep-cultivation of Planctomycetes and their phenomic and genomic characterization uncovers novel biology.</title>
        <authorList>
            <person name="Wiegand S."/>
            <person name="Jogler M."/>
            <person name="Boedeker C."/>
            <person name="Pinto D."/>
            <person name="Vollmers J."/>
            <person name="Rivas-Marin E."/>
            <person name="Kohn T."/>
            <person name="Peeters S.H."/>
            <person name="Heuer A."/>
            <person name="Rast P."/>
            <person name="Oberbeckmann S."/>
            <person name="Bunk B."/>
            <person name="Jeske O."/>
            <person name="Meyerdierks A."/>
            <person name="Storesund J.E."/>
            <person name="Kallscheuer N."/>
            <person name="Luecker S."/>
            <person name="Lage O.M."/>
            <person name="Pohl T."/>
            <person name="Merkel B.J."/>
            <person name="Hornburger P."/>
            <person name="Mueller R.-W."/>
            <person name="Bruemmer F."/>
            <person name="Labrenz M."/>
            <person name="Spormann A.M."/>
            <person name="Op den Camp H."/>
            <person name="Overmann J."/>
            <person name="Amann R."/>
            <person name="Jetten M.S.M."/>
            <person name="Mascher T."/>
            <person name="Medema M.H."/>
            <person name="Devos D.P."/>
            <person name="Kaster A.-K."/>
            <person name="Ovreas L."/>
            <person name="Rohde M."/>
            <person name="Galperin M.Y."/>
            <person name="Jogler C."/>
        </authorList>
    </citation>
    <scope>NUCLEOTIDE SEQUENCE [LARGE SCALE GENOMIC DNA]</scope>
    <source>
        <strain evidence="14 15">FC18</strain>
    </source>
</reference>
<evidence type="ECO:0000256" key="11">
    <source>
        <dbReference type="ARBA" id="ARBA00061444"/>
    </source>
</evidence>
<organism evidence="14 15">
    <name type="scientific">Mariniblastus fucicola</name>
    <dbReference type="NCBI Taxonomy" id="980251"/>
    <lineage>
        <taxon>Bacteria</taxon>
        <taxon>Pseudomonadati</taxon>
        <taxon>Planctomycetota</taxon>
        <taxon>Planctomycetia</taxon>
        <taxon>Pirellulales</taxon>
        <taxon>Pirellulaceae</taxon>
        <taxon>Mariniblastus</taxon>
    </lineage>
</organism>
<dbReference type="PANTHER" id="PTHR10210:SF41">
    <property type="entry name" value="RIBOSE-PHOSPHATE PYROPHOSPHOKINASE 1, CHLOROPLASTIC"/>
    <property type="match status" value="1"/>
</dbReference>
<evidence type="ECO:0000256" key="12">
    <source>
        <dbReference type="HAMAP-Rule" id="MF_00583"/>
    </source>
</evidence>
<dbReference type="HAMAP" id="MF_00583_B">
    <property type="entry name" value="RibP_PPkinase_B"/>
    <property type="match status" value="1"/>
</dbReference>
<feature type="binding site" evidence="12">
    <location>
        <position position="128"/>
    </location>
    <ligand>
        <name>Mg(2+)</name>
        <dbReference type="ChEBI" id="CHEBI:18420"/>
    </ligand>
</feature>
<sequence>MNLQVFSGRANPMLARNICSSMNIGLAECRFSTFPDGEFHCKIEDVRGRDVFIVQPTCPPVNDNLMELLIMIDTCLRASAERITAVIPYYGYARQDRKDEGRVPITAKLVANMITRAGADRVLAMDLHAAQIQGFFDVPVDHLYAGSVLNEHFLSLNIPKEDIVIVSPDEGSIKRAVGHAKRLGGQIAILDKRRLSADTIVQENIIGGPVEGKIALMFDDMISTAGSICGAAELVKRKGAKEIHVAASHGVFAGKAVERLKNAPIDSIVVTDSIPVSEEKAEQLPNLNVLSIAPMMGEAIRRIHQHKSISAIFSEESSSG</sequence>
<dbReference type="RefSeq" id="WP_075086087.1">
    <property type="nucleotide sequence ID" value="NZ_CP042912.1"/>
</dbReference>
<dbReference type="GO" id="GO:0006015">
    <property type="term" value="P:5-phosphoribose 1-diphosphate biosynthetic process"/>
    <property type="evidence" value="ECO:0007669"/>
    <property type="project" value="UniProtKB-UniRule"/>
</dbReference>
<dbReference type="GO" id="GO:0016301">
    <property type="term" value="F:kinase activity"/>
    <property type="evidence" value="ECO:0007669"/>
    <property type="project" value="UniProtKB-KW"/>
</dbReference>
<dbReference type="InterPro" id="IPR037515">
    <property type="entry name" value="Rib-P_diPkinase_bac"/>
</dbReference>
<keyword evidence="7 12" id="KW-0067">ATP-binding</keyword>
<feature type="binding site" evidence="12">
    <location>
        <begin position="94"/>
        <end position="95"/>
    </location>
    <ligand>
        <name>ATP</name>
        <dbReference type="ChEBI" id="CHEBI:30616"/>
    </ligand>
</feature>
<keyword evidence="6 12" id="KW-0418">Kinase</keyword>
<evidence type="ECO:0000256" key="7">
    <source>
        <dbReference type="ARBA" id="ARBA00022840"/>
    </source>
</evidence>
<dbReference type="Proteomes" id="UP000322214">
    <property type="component" value="Chromosome"/>
</dbReference>
<comment type="subunit">
    <text evidence="12">Homohexamer.</text>
</comment>
<dbReference type="AlphaFoldDB" id="A0A5B9P9I7"/>
<dbReference type="Pfam" id="PF13793">
    <property type="entry name" value="Pribosyltran_N"/>
    <property type="match status" value="1"/>
</dbReference>
<gene>
    <name evidence="12 14" type="primary">prs</name>
    <name evidence="14" type="ORF">MFFC18_28700</name>
</gene>
<dbReference type="InterPro" id="IPR005946">
    <property type="entry name" value="Rib-P_diPkinase"/>
</dbReference>
<dbReference type="GO" id="GO:0009156">
    <property type="term" value="P:ribonucleoside monophosphate biosynthetic process"/>
    <property type="evidence" value="ECO:0007669"/>
    <property type="project" value="InterPro"/>
</dbReference>
<dbReference type="CDD" id="cd06223">
    <property type="entry name" value="PRTases_typeI"/>
    <property type="match status" value="1"/>
</dbReference>
<evidence type="ECO:0000256" key="5">
    <source>
        <dbReference type="ARBA" id="ARBA00022741"/>
    </source>
</evidence>
<dbReference type="GO" id="GO:0006164">
    <property type="term" value="P:purine nucleotide biosynthetic process"/>
    <property type="evidence" value="ECO:0007669"/>
    <property type="project" value="TreeGrafter"/>
</dbReference>
<evidence type="ECO:0000256" key="9">
    <source>
        <dbReference type="ARBA" id="ARBA00049535"/>
    </source>
</evidence>
<evidence type="ECO:0000313" key="14">
    <source>
        <dbReference type="EMBL" id="QEG22978.1"/>
    </source>
</evidence>
<comment type="caution">
    <text evidence="12">Lacks conserved residue(s) required for the propagation of feature annotation.</text>
</comment>
<evidence type="ECO:0000256" key="10">
    <source>
        <dbReference type="ARBA" id="ARBA00054914"/>
    </source>
</evidence>
<dbReference type="InterPro" id="IPR000842">
    <property type="entry name" value="PRib_PP_synth_CS"/>
</dbReference>
<feature type="binding site" evidence="12">
    <location>
        <position position="194"/>
    </location>
    <ligand>
        <name>D-ribose 5-phosphate</name>
        <dbReference type="ChEBI" id="CHEBI:78346"/>
    </ligand>
</feature>
<keyword evidence="4 12" id="KW-0545">Nucleotide biosynthesis</keyword>
<dbReference type="NCBIfam" id="TIGR01251">
    <property type="entry name" value="ribP_PPkin"/>
    <property type="match status" value="1"/>
</dbReference>
<keyword evidence="3 12" id="KW-0479">Metal-binding</keyword>
<dbReference type="SMART" id="SM01400">
    <property type="entry name" value="Pribosyltran_N"/>
    <property type="match status" value="1"/>
</dbReference>
<evidence type="ECO:0000256" key="3">
    <source>
        <dbReference type="ARBA" id="ARBA00022723"/>
    </source>
</evidence>
<feature type="domain" description="Ribose-phosphate pyrophosphokinase N-terminal" evidence="13">
    <location>
        <begin position="4"/>
        <end position="118"/>
    </location>
</feature>
<dbReference type="Gene3D" id="3.40.50.2020">
    <property type="match status" value="2"/>
</dbReference>
<keyword evidence="5 12" id="KW-0547">Nucleotide-binding</keyword>
<evidence type="ECO:0000313" key="15">
    <source>
        <dbReference type="Proteomes" id="UP000322214"/>
    </source>
</evidence>
<comment type="function">
    <text evidence="10 12">Involved in the biosynthesis of the central metabolite phospho-alpha-D-ribosyl-1-pyrophosphate (PRPP) via the transfer of pyrophosphoryl group from ATP to 1-hydroxyl of ribose-5-phosphate (Rib-5-P).</text>
</comment>
<keyword evidence="12" id="KW-0963">Cytoplasm</keyword>
<dbReference type="EC" id="2.7.6.1" evidence="12"/>
<dbReference type="NCBIfam" id="NF002320">
    <property type="entry name" value="PRK01259.1"/>
    <property type="match status" value="1"/>
</dbReference>
<dbReference type="InterPro" id="IPR029099">
    <property type="entry name" value="Pribosyltran_N"/>
</dbReference>
<dbReference type="InterPro" id="IPR000836">
    <property type="entry name" value="PRTase_dom"/>
</dbReference>
<accession>A0A5B9P9I7</accession>
<comment type="cofactor">
    <cofactor evidence="12">
        <name>Mg(2+)</name>
        <dbReference type="ChEBI" id="CHEBI:18420"/>
    </cofactor>
    <text evidence="12">Binds 2 Mg(2+) ions per subunit.</text>
</comment>
<dbReference type="PANTHER" id="PTHR10210">
    <property type="entry name" value="RIBOSE-PHOSPHATE DIPHOSPHOKINASE FAMILY MEMBER"/>
    <property type="match status" value="1"/>
</dbReference>
<dbReference type="GO" id="GO:0005737">
    <property type="term" value="C:cytoplasm"/>
    <property type="evidence" value="ECO:0007669"/>
    <property type="project" value="UniProtKB-SubCell"/>
</dbReference>
<feature type="binding site" evidence="12">
    <location>
        <begin position="36"/>
        <end position="38"/>
    </location>
    <ligand>
        <name>ATP</name>
        <dbReference type="ChEBI" id="CHEBI:30616"/>
    </ligand>
</feature>
<evidence type="ECO:0000256" key="6">
    <source>
        <dbReference type="ARBA" id="ARBA00022777"/>
    </source>
</evidence>
<feature type="binding site" evidence="12">
    <location>
        <position position="169"/>
    </location>
    <ligand>
        <name>Mg(2+)</name>
        <dbReference type="ChEBI" id="CHEBI:18420"/>
    </ligand>
</feature>
<evidence type="ECO:0000256" key="8">
    <source>
        <dbReference type="ARBA" id="ARBA00022842"/>
    </source>
</evidence>
<comment type="catalytic activity">
    <reaction evidence="9 12">
        <text>D-ribose 5-phosphate + ATP = 5-phospho-alpha-D-ribose 1-diphosphate + AMP + H(+)</text>
        <dbReference type="Rhea" id="RHEA:15609"/>
        <dbReference type="ChEBI" id="CHEBI:15378"/>
        <dbReference type="ChEBI" id="CHEBI:30616"/>
        <dbReference type="ChEBI" id="CHEBI:58017"/>
        <dbReference type="ChEBI" id="CHEBI:78346"/>
        <dbReference type="ChEBI" id="CHEBI:456215"/>
        <dbReference type="EC" id="2.7.6.1"/>
    </reaction>
</comment>
<dbReference type="FunFam" id="3.40.50.2020:FF:000001">
    <property type="entry name" value="Ribose-phosphate pyrophosphokinase"/>
    <property type="match status" value="1"/>
</dbReference>
<dbReference type="EMBL" id="CP042912">
    <property type="protein sequence ID" value="QEG22978.1"/>
    <property type="molecule type" value="Genomic_DNA"/>
</dbReference>
<comment type="subcellular location">
    <subcellularLocation>
        <location evidence="12">Cytoplasm</location>
    </subcellularLocation>
</comment>
<name>A0A5B9P9I7_9BACT</name>
<keyword evidence="15" id="KW-1185">Reference proteome</keyword>
<proteinExistence type="inferred from homology"/>
<evidence type="ECO:0000259" key="13">
    <source>
        <dbReference type="Pfam" id="PF13793"/>
    </source>
</evidence>
<dbReference type="OrthoDB" id="9777067at2"/>
<dbReference type="GO" id="GO:0004749">
    <property type="term" value="F:ribose phosphate diphosphokinase activity"/>
    <property type="evidence" value="ECO:0007669"/>
    <property type="project" value="UniProtKB-UniRule"/>
</dbReference>
<dbReference type="STRING" id="980251.GCA_001642875_04089"/>
<dbReference type="Pfam" id="PF14572">
    <property type="entry name" value="Pribosyl_synth"/>
    <property type="match status" value="1"/>
</dbReference>
<dbReference type="UniPathway" id="UPA00087">
    <property type="reaction ID" value="UER00172"/>
</dbReference>
<evidence type="ECO:0000256" key="2">
    <source>
        <dbReference type="ARBA" id="ARBA00022679"/>
    </source>
</evidence>
<dbReference type="KEGG" id="mff:MFFC18_28700"/>
<evidence type="ECO:0000256" key="4">
    <source>
        <dbReference type="ARBA" id="ARBA00022727"/>
    </source>
</evidence>
<dbReference type="SUPFAM" id="SSF53271">
    <property type="entry name" value="PRTase-like"/>
    <property type="match status" value="1"/>
</dbReference>
<dbReference type="InterPro" id="IPR029057">
    <property type="entry name" value="PRTase-like"/>
</dbReference>
<evidence type="ECO:0000256" key="1">
    <source>
        <dbReference type="ARBA" id="ARBA00004996"/>
    </source>
</evidence>
<protein>
    <recommendedName>
        <fullName evidence="12">Ribose-phosphate pyrophosphokinase</fullName>
        <shortName evidence="12">RPPK</shortName>
        <ecNumber evidence="12">2.7.6.1</ecNumber>
    </recommendedName>
    <alternativeName>
        <fullName evidence="12">5-phospho-D-ribosyl alpha-1-diphosphate synthase</fullName>
    </alternativeName>
    <alternativeName>
        <fullName evidence="12">Phosphoribosyl diphosphate synthase</fullName>
    </alternativeName>
    <alternativeName>
        <fullName evidence="12">Phosphoribosyl pyrophosphate synthase</fullName>
        <shortName evidence="12">P-Rib-PP synthase</shortName>
        <shortName evidence="12">PRPP synthase</shortName>
        <shortName evidence="12">PRPPase</shortName>
    </alternativeName>
</protein>
<keyword evidence="8 12" id="KW-0460">Magnesium</keyword>
<dbReference type="GO" id="GO:0005524">
    <property type="term" value="F:ATP binding"/>
    <property type="evidence" value="ECO:0007669"/>
    <property type="project" value="UniProtKB-KW"/>
</dbReference>
<comment type="similarity">
    <text evidence="11 12">Belongs to the ribose-phosphate pyrophosphokinase family. Class I subfamily.</text>
</comment>
<keyword evidence="2 12" id="KW-0808">Transferase</keyword>